<organism evidence="7 8">
    <name type="scientific">Suttonella indologenes</name>
    <dbReference type="NCBI Taxonomy" id="13276"/>
    <lineage>
        <taxon>Bacteria</taxon>
        <taxon>Pseudomonadati</taxon>
        <taxon>Pseudomonadota</taxon>
        <taxon>Gammaproteobacteria</taxon>
        <taxon>Cardiobacteriales</taxon>
        <taxon>Cardiobacteriaceae</taxon>
        <taxon>Suttonella</taxon>
    </lineage>
</organism>
<keyword evidence="8" id="KW-1185">Reference proteome</keyword>
<dbReference type="AlphaFoldDB" id="A0A380MY62"/>
<keyword evidence="1" id="KW-0902">Two-component regulatory system</keyword>
<keyword evidence="3" id="KW-0238">DNA-binding</keyword>
<evidence type="ECO:0000259" key="6">
    <source>
        <dbReference type="PROSITE" id="PS50110"/>
    </source>
</evidence>
<dbReference type="OrthoDB" id="9802426at2"/>
<accession>A0A380MY62</accession>
<evidence type="ECO:0000313" key="8">
    <source>
        <dbReference type="Proteomes" id="UP000254575"/>
    </source>
</evidence>
<dbReference type="PANTHER" id="PTHR48111">
    <property type="entry name" value="REGULATOR OF RPOS"/>
    <property type="match status" value="1"/>
</dbReference>
<dbReference type="InterPro" id="IPR001789">
    <property type="entry name" value="Sig_transdc_resp-reg_receiver"/>
</dbReference>
<dbReference type="GO" id="GO:0000156">
    <property type="term" value="F:phosphorelay response regulator activity"/>
    <property type="evidence" value="ECO:0007669"/>
    <property type="project" value="TreeGrafter"/>
</dbReference>
<comment type="caution">
    <text evidence="5">Lacks conserved residue(s) required for the propagation of feature annotation.</text>
</comment>
<evidence type="ECO:0000256" key="3">
    <source>
        <dbReference type="ARBA" id="ARBA00023125"/>
    </source>
</evidence>
<dbReference type="RefSeq" id="WP_115218661.1">
    <property type="nucleotide sequence ID" value="NZ_UHIA01000004.1"/>
</dbReference>
<feature type="domain" description="Response regulatory" evidence="6">
    <location>
        <begin position="1"/>
        <end position="94"/>
    </location>
</feature>
<dbReference type="GO" id="GO:0005829">
    <property type="term" value="C:cytosol"/>
    <property type="evidence" value="ECO:0007669"/>
    <property type="project" value="TreeGrafter"/>
</dbReference>
<dbReference type="InterPro" id="IPR039420">
    <property type="entry name" value="WalR-like"/>
</dbReference>
<dbReference type="Gene3D" id="3.40.50.2300">
    <property type="match status" value="1"/>
</dbReference>
<proteinExistence type="predicted"/>
<gene>
    <name evidence="7" type="primary">phoB_2</name>
    <name evidence="7" type="ORF">NCTC10717_01487</name>
</gene>
<dbReference type="InterPro" id="IPR011006">
    <property type="entry name" value="CheY-like_superfamily"/>
</dbReference>
<dbReference type="PROSITE" id="PS50110">
    <property type="entry name" value="RESPONSE_REGULATORY"/>
    <property type="match status" value="1"/>
</dbReference>
<dbReference type="Proteomes" id="UP000254575">
    <property type="component" value="Unassembled WGS sequence"/>
</dbReference>
<evidence type="ECO:0000256" key="4">
    <source>
        <dbReference type="ARBA" id="ARBA00023163"/>
    </source>
</evidence>
<evidence type="ECO:0000256" key="1">
    <source>
        <dbReference type="ARBA" id="ARBA00023012"/>
    </source>
</evidence>
<dbReference type="EMBL" id="UHIA01000004">
    <property type="protein sequence ID" value="SUO97505.1"/>
    <property type="molecule type" value="Genomic_DNA"/>
</dbReference>
<name>A0A380MY62_9GAMM</name>
<evidence type="ECO:0000256" key="5">
    <source>
        <dbReference type="PROSITE-ProRule" id="PRU00169"/>
    </source>
</evidence>
<dbReference type="GO" id="GO:0006355">
    <property type="term" value="P:regulation of DNA-templated transcription"/>
    <property type="evidence" value="ECO:0007669"/>
    <property type="project" value="TreeGrafter"/>
</dbReference>
<keyword evidence="2" id="KW-0805">Transcription regulation</keyword>
<dbReference type="SUPFAM" id="SSF52172">
    <property type="entry name" value="CheY-like"/>
    <property type="match status" value="1"/>
</dbReference>
<dbReference type="GO" id="GO:0032993">
    <property type="term" value="C:protein-DNA complex"/>
    <property type="evidence" value="ECO:0007669"/>
    <property type="project" value="TreeGrafter"/>
</dbReference>
<sequence length="140" mass="15847">MRFTQSIRCAPPKPPYAQKYRTSLSWIGCLPDGNGVQLLAMLRRDARYRHLPILMLTARSSETDITKGLETEVDDYLIKPFSVAELQARLKALLRRSGEEEHNQELHYPPLSMDLSSNQVFYQQTPFSCTAANLPCCAAS</sequence>
<evidence type="ECO:0000313" key="7">
    <source>
        <dbReference type="EMBL" id="SUO97505.1"/>
    </source>
</evidence>
<dbReference type="Pfam" id="PF00072">
    <property type="entry name" value="Response_reg"/>
    <property type="match status" value="1"/>
</dbReference>
<dbReference type="GO" id="GO:0000976">
    <property type="term" value="F:transcription cis-regulatory region binding"/>
    <property type="evidence" value="ECO:0007669"/>
    <property type="project" value="TreeGrafter"/>
</dbReference>
<evidence type="ECO:0000256" key="2">
    <source>
        <dbReference type="ARBA" id="ARBA00023015"/>
    </source>
</evidence>
<reference evidence="7 8" key="1">
    <citation type="submission" date="2018-06" db="EMBL/GenBank/DDBJ databases">
        <authorList>
            <consortium name="Pathogen Informatics"/>
            <person name="Doyle S."/>
        </authorList>
    </citation>
    <scope>NUCLEOTIDE SEQUENCE [LARGE SCALE GENOMIC DNA]</scope>
    <source>
        <strain evidence="7 8">NCTC10717</strain>
    </source>
</reference>
<dbReference type="PANTHER" id="PTHR48111:SF22">
    <property type="entry name" value="REGULATOR OF RPOS"/>
    <property type="match status" value="1"/>
</dbReference>
<protein>
    <submittedName>
        <fullName evidence="7">Phosphate regulon transcriptional regulatory protein phoB</fullName>
    </submittedName>
</protein>
<keyword evidence="4" id="KW-0804">Transcription</keyword>